<dbReference type="AlphaFoldDB" id="A0A917IFG4"/>
<comment type="caution">
    <text evidence="1">The sequence shown here is derived from an EMBL/GenBank/DDBJ whole genome shotgun (WGS) entry which is preliminary data.</text>
</comment>
<evidence type="ECO:0000313" key="1">
    <source>
        <dbReference type="EMBL" id="GGH44959.1"/>
    </source>
</evidence>
<reference evidence="1" key="2">
    <citation type="submission" date="2020-09" db="EMBL/GenBank/DDBJ databases">
        <authorList>
            <person name="Sun Q."/>
            <person name="Zhou Y."/>
        </authorList>
    </citation>
    <scope>NUCLEOTIDE SEQUENCE</scope>
    <source>
        <strain evidence="1">CGMCC 1.15794</strain>
    </source>
</reference>
<sequence>MADRTMTDTEAMDILHAVYRSPRIHGLGTFLQELESVLEQTGRDIDD</sequence>
<accession>A0A917IFG4</accession>
<dbReference type="EMBL" id="BMJY01000008">
    <property type="protein sequence ID" value="GGH44959.1"/>
    <property type="molecule type" value="Genomic_DNA"/>
</dbReference>
<organism evidence="1 2">
    <name type="scientific">Microbacterium album</name>
    <dbReference type="NCBI Taxonomy" id="2053191"/>
    <lineage>
        <taxon>Bacteria</taxon>
        <taxon>Bacillati</taxon>
        <taxon>Actinomycetota</taxon>
        <taxon>Actinomycetes</taxon>
        <taxon>Micrococcales</taxon>
        <taxon>Microbacteriaceae</taxon>
        <taxon>Microbacterium</taxon>
    </lineage>
</organism>
<keyword evidence="2" id="KW-1185">Reference proteome</keyword>
<reference evidence="1" key="1">
    <citation type="journal article" date="2014" name="Int. J. Syst. Evol. Microbiol.">
        <title>Complete genome sequence of Corynebacterium casei LMG S-19264T (=DSM 44701T), isolated from a smear-ripened cheese.</title>
        <authorList>
            <consortium name="US DOE Joint Genome Institute (JGI-PGF)"/>
            <person name="Walter F."/>
            <person name="Albersmeier A."/>
            <person name="Kalinowski J."/>
            <person name="Ruckert C."/>
        </authorList>
    </citation>
    <scope>NUCLEOTIDE SEQUENCE</scope>
    <source>
        <strain evidence="1">CGMCC 1.15794</strain>
    </source>
</reference>
<dbReference type="Proteomes" id="UP000657592">
    <property type="component" value="Unassembled WGS sequence"/>
</dbReference>
<protein>
    <submittedName>
        <fullName evidence="1">Uncharacterized protein</fullName>
    </submittedName>
</protein>
<gene>
    <name evidence="1" type="ORF">GCM10010921_20020</name>
</gene>
<evidence type="ECO:0000313" key="2">
    <source>
        <dbReference type="Proteomes" id="UP000657592"/>
    </source>
</evidence>
<dbReference type="RefSeq" id="WP_188756149.1">
    <property type="nucleotide sequence ID" value="NZ_BMJY01000008.1"/>
</dbReference>
<name>A0A917IFG4_9MICO</name>
<proteinExistence type="predicted"/>